<accession>A0A0F4VEV8</accession>
<dbReference type="EMBL" id="LACH01000003">
    <property type="protein sequence ID" value="KJZ67259.1"/>
    <property type="molecule type" value="Genomic_DNA"/>
</dbReference>
<dbReference type="AlphaFoldDB" id="A0A0F4VEV8"/>
<gene>
    <name evidence="1" type="ORF">VD17_03085</name>
</gene>
<protein>
    <submittedName>
        <fullName evidence="1">Uncharacterized protein</fullName>
    </submittedName>
</protein>
<sequence>MTTFGNLKIAVADRSTRDICSIYLVGGFDEDKNHHTGRQEFRGNEKRACRDMCMRAERGHIRIQRLKKGNRYEKGDKEAWLNIQLLIVGMLKSGACKFRGMEYSFEVDSIDPKTLDFLTWEVIAQVNEW</sequence>
<name>A0A0F4VEV8_PSEFL</name>
<proteinExistence type="predicted"/>
<dbReference type="OrthoDB" id="7033062at2"/>
<dbReference type="Proteomes" id="UP000033400">
    <property type="component" value="Unassembled WGS sequence"/>
</dbReference>
<organism evidence="1 2">
    <name type="scientific">Pseudomonas fluorescens</name>
    <dbReference type="NCBI Taxonomy" id="294"/>
    <lineage>
        <taxon>Bacteria</taxon>
        <taxon>Pseudomonadati</taxon>
        <taxon>Pseudomonadota</taxon>
        <taxon>Gammaproteobacteria</taxon>
        <taxon>Pseudomonadales</taxon>
        <taxon>Pseudomonadaceae</taxon>
        <taxon>Pseudomonas</taxon>
    </lineage>
</organism>
<dbReference type="RefSeq" id="WP_046052622.1">
    <property type="nucleotide sequence ID" value="NZ_LACH01000003.1"/>
</dbReference>
<dbReference type="PATRIC" id="fig|294.133.peg.2376"/>
<evidence type="ECO:0000313" key="2">
    <source>
        <dbReference type="Proteomes" id="UP000033400"/>
    </source>
</evidence>
<evidence type="ECO:0000313" key="1">
    <source>
        <dbReference type="EMBL" id="KJZ67259.1"/>
    </source>
</evidence>
<reference evidence="1 2" key="1">
    <citation type="submission" date="2015-03" db="EMBL/GenBank/DDBJ databases">
        <title>Comparative genomics of Pseudomonas insights into diversity of traits involved in vanlence and defense.</title>
        <authorList>
            <person name="Qin Y."/>
        </authorList>
    </citation>
    <scope>NUCLEOTIDE SEQUENCE [LARGE SCALE GENOMIC DNA]</scope>
    <source>
        <strain evidence="1 2">H24</strain>
    </source>
</reference>
<comment type="caution">
    <text evidence="1">The sequence shown here is derived from an EMBL/GenBank/DDBJ whole genome shotgun (WGS) entry which is preliminary data.</text>
</comment>